<gene>
    <name evidence="2" type="ORF">FHX42_003508</name>
</gene>
<evidence type="ECO:0000313" key="2">
    <source>
        <dbReference type="EMBL" id="MBA8826132.1"/>
    </source>
</evidence>
<feature type="transmembrane region" description="Helical" evidence="1">
    <location>
        <begin position="66"/>
        <end position="87"/>
    </location>
</feature>
<dbReference type="RefSeq" id="WP_182545405.1">
    <property type="nucleotide sequence ID" value="NZ_JACGWZ010000005.1"/>
</dbReference>
<keyword evidence="1" id="KW-1133">Transmembrane helix</keyword>
<keyword evidence="1" id="KW-0812">Transmembrane</keyword>
<keyword evidence="1" id="KW-0472">Membrane</keyword>
<protein>
    <recommendedName>
        <fullName evidence="4">CPBP family intramembrane metalloprotease</fullName>
    </recommendedName>
</protein>
<dbReference type="Proteomes" id="UP000569329">
    <property type="component" value="Unassembled WGS sequence"/>
</dbReference>
<proteinExistence type="predicted"/>
<name>A0A839DVZ1_9PSEU</name>
<dbReference type="EMBL" id="JACGWZ010000005">
    <property type="protein sequence ID" value="MBA8826132.1"/>
    <property type="molecule type" value="Genomic_DNA"/>
</dbReference>
<keyword evidence="3" id="KW-1185">Reference proteome</keyword>
<accession>A0A839DVZ1</accession>
<reference evidence="2 3" key="1">
    <citation type="submission" date="2020-07" db="EMBL/GenBank/DDBJ databases">
        <title>Sequencing the genomes of 1000 actinobacteria strains.</title>
        <authorList>
            <person name="Klenk H.-P."/>
        </authorList>
    </citation>
    <scope>NUCLEOTIDE SEQUENCE [LARGE SCALE GENOMIC DNA]</scope>
    <source>
        <strain evidence="2 3">DSM 45975</strain>
    </source>
</reference>
<sequence length="96" mass="10111">MSCRGCKSAIRPGWSGSALFTVAARDVNVWLYSSTGDSVLAATLFHAVINVSCSAFPGNGSSYDPVFLAAIMVFVAVAVTAVPTGWARQPMWQRGP</sequence>
<dbReference type="AlphaFoldDB" id="A0A839DVZ1"/>
<organism evidence="2 3">
    <name type="scientific">Halosaccharopolyspora lacisalsi</name>
    <dbReference type="NCBI Taxonomy" id="1000566"/>
    <lineage>
        <taxon>Bacteria</taxon>
        <taxon>Bacillati</taxon>
        <taxon>Actinomycetota</taxon>
        <taxon>Actinomycetes</taxon>
        <taxon>Pseudonocardiales</taxon>
        <taxon>Pseudonocardiaceae</taxon>
        <taxon>Halosaccharopolyspora</taxon>
    </lineage>
</organism>
<evidence type="ECO:0000313" key="3">
    <source>
        <dbReference type="Proteomes" id="UP000569329"/>
    </source>
</evidence>
<evidence type="ECO:0008006" key="4">
    <source>
        <dbReference type="Google" id="ProtNLM"/>
    </source>
</evidence>
<comment type="caution">
    <text evidence="2">The sequence shown here is derived from an EMBL/GenBank/DDBJ whole genome shotgun (WGS) entry which is preliminary data.</text>
</comment>
<evidence type="ECO:0000256" key="1">
    <source>
        <dbReference type="SAM" id="Phobius"/>
    </source>
</evidence>